<reference evidence="3" key="2">
    <citation type="submission" date="2020-08" db="EMBL/GenBank/DDBJ databases">
        <title>Draft Genome Sequence of Cumin Blight Pathogen Alternaria burnsii.</title>
        <authorList>
            <person name="Feng Z."/>
        </authorList>
    </citation>
    <scope>NUCLEOTIDE SEQUENCE</scope>
    <source>
        <strain evidence="3">CBS107.38</strain>
    </source>
</reference>
<feature type="compositionally biased region" description="Polar residues" evidence="2">
    <location>
        <begin position="1030"/>
        <end position="1055"/>
    </location>
</feature>
<feature type="region of interest" description="Disordered" evidence="2">
    <location>
        <begin position="495"/>
        <end position="607"/>
    </location>
</feature>
<gene>
    <name evidence="3" type="ORF">GT037_010285</name>
</gene>
<dbReference type="AlphaFoldDB" id="A0A8H7EAX2"/>
<dbReference type="InterPro" id="IPR016024">
    <property type="entry name" value="ARM-type_fold"/>
</dbReference>
<keyword evidence="1" id="KW-0175">Coiled coil</keyword>
<protein>
    <recommendedName>
        <fullName evidence="5">Tuberous sclerosis 1</fullName>
    </recommendedName>
</protein>
<evidence type="ECO:0000256" key="1">
    <source>
        <dbReference type="SAM" id="Coils"/>
    </source>
</evidence>
<evidence type="ECO:0000313" key="4">
    <source>
        <dbReference type="Proteomes" id="UP000596902"/>
    </source>
</evidence>
<feature type="compositionally biased region" description="Acidic residues" evidence="2">
    <location>
        <begin position="358"/>
        <end position="372"/>
    </location>
</feature>
<reference evidence="3" key="1">
    <citation type="submission" date="2020-01" db="EMBL/GenBank/DDBJ databases">
        <authorList>
            <person name="Feng Z.H.Z."/>
        </authorList>
    </citation>
    <scope>NUCLEOTIDE SEQUENCE</scope>
    <source>
        <strain evidence="3">CBS107.38</strain>
    </source>
</reference>
<dbReference type="GO" id="GO:0032007">
    <property type="term" value="P:negative regulation of TOR signaling"/>
    <property type="evidence" value="ECO:0007669"/>
    <property type="project" value="TreeGrafter"/>
</dbReference>
<feature type="coiled-coil region" evidence="1">
    <location>
        <begin position="678"/>
        <end position="705"/>
    </location>
</feature>
<dbReference type="Pfam" id="PF04388">
    <property type="entry name" value="Hamartin"/>
    <property type="match status" value="1"/>
</dbReference>
<organism evidence="3 4">
    <name type="scientific">Alternaria burnsii</name>
    <dbReference type="NCBI Taxonomy" id="1187904"/>
    <lineage>
        <taxon>Eukaryota</taxon>
        <taxon>Fungi</taxon>
        <taxon>Dikarya</taxon>
        <taxon>Ascomycota</taxon>
        <taxon>Pezizomycotina</taxon>
        <taxon>Dothideomycetes</taxon>
        <taxon>Pleosporomycetidae</taxon>
        <taxon>Pleosporales</taxon>
        <taxon>Pleosporineae</taxon>
        <taxon>Pleosporaceae</taxon>
        <taxon>Alternaria</taxon>
        <taxon>Alternaria sect. Alternaria</taxon>
    </lineage>
</organism>
<dbReference type="GeneID" id="62208510"/>
<evidence type="ECO:0000256" key="2">
    <source>
        <dbReference type="SAM" id="MobiDB-lite"/>
    </source>
</evidence>
<feature type="compositionally biased region" description="Polar residues" evidence="2">
    <location>
        <begin position="514"/>
        <end position="524"/>
    </location>
</feature>
<dbReference type="RefSeq" id="XP_038782128.1">
    <property type="nucleotide sequence ID" value="XM_038935332.1"/>
</dbReference>
<feature type="coiled-coil region" evidence="1">
    <location>
        <begin position="745"/>
        <end position="859"/>
    </location>
</feature>
<dbReference type="PANTHER" id="PTHR15154">
    <property type="entry name" value="HAMARTIN"/>
    <property type="match status" value="1"/>
</dbReference>
<keyword evidence="4" id="KW-1185">Reference proteome</keyword>
<accession>A0A8H7EAX2</accession>
<dbReference type="GO" id="GO:0051726">
    <property type="term" value="P:regulation of cell cycle"/>
    <property type="evidence" value="ECO:0007669"/>
    <property type="project" value="TreeGrafter"/>
</dbReference>
<dbReference type="EMBL" id="JAAABM010000020">
    <property type="protein sequence ID" value="KAF7671763.1"/>
    <property type="molecule type" value="Genomic_DNA"/>
</dbReference>
<evidence type="ECO:0000313" key="3">
    <source>
        <dbReference type="EMBL" id="KAF7671763.1"/>
    </source>
</evidence>
<feature type="region of interest" description="Disordered" evidence="2">
    <location>
        <begin position="353"/>
        <end position="380"/>
    </location>
</feature>
<feature type="region of interest" description="Disordered" evidence="2">
    <location>
        <begin position="929"/>
        <end position="1108"/>
    </location>
</feature>
<dbReference type="GO" id="GO:0033596">
    <property type="term" value="C:TSC1-TSC2 complex"/>
    <property type="evidence" value="ECO:0007669"/>
    <property type="project" value="TreeGrafter"/>
</dbReference>
<evidence type="ECO:0008006" key="5">
    <source>
        <dbReference type="Google" id="ProtNLM"/>
    </source>
</evidence>
<proteinExistence type="predicted"/>
<comment type="caution">
    <text evidence="3">The sequence shown here is derived from an EMBL/GenBank/DDBJ whole genome shotgun (WGS) entry which is preliminary data.</text>
</comment>
<feature type="compositionally biased region" description="Pro residues" evidence="2">
    <location>
        <begin position="498"/>
        <end position="511"/>
    </location>
</feature>
<dbReference type="Proteomes" id="UP000596902">
    <property type="component" value="Unassembled WGS sequence"/>
</dbReference>
<sequence>MGSDMLTRALYRRRCSCIRNLIDCASPTSPSCIHGRWRETARENHVWVRCCPNVWPGRSTANTRRSMRESLKALNAAFSASAVPDPLPDELYATIHAFLQRYDDIDDHDSQRFHDDLHALYLRHVANSPDKRGAFLSALRLLRPAITGEARLTAWWNSTLRPVIDGIGYKKSEIEDARAFVQSILVYDPGEDHDGEHARLSALFTNKILDAYLARTKVPSDAVSPENEFVAHELEAVLVAFGRKMPKILLLTLDDLLVQKQHRIQALNLLSAFVRLQPPHLHLVLETPLIQNLEKCLLIDNSSTVIELALVVLIMFLPHICGALTSDHHLEKMFLVYCRILCWDKLGNNDGKAGEMDMHDDDDDSEEEDEENHDSSEQAWEQVQPAMDYPASPPPTLMHYFTFLYGLFPLNFMSFVRKPRRYLKSLNFPGARDFDLDQDLIHSRTEPYRRVHLLHPNMFTTTVEDELSENRWLKSDPADVVVECMDLCVAVSSTLEDPGPPPNAALPPVPEIPSQFTLDDQDGTTVHDSDESWRNTQSTMNVSGDAPQIPDVEVPRSKSLKSAVSIKSMASPLLKGRDMMDSPTLPPTTDTKKPDMASPLAQRAVAQQPSLDSFAQSISGQTSGQSDFQNHTMASLQREIMLLRNDLNFERYLKLQHLAHIGQLQRKHIKEATAEAETQNLINTNKTLKAKLAKANELYAQLKKETLTSRSQSKKWESELNNKVRSYKESEKTWHSDEGGLRYELQRTQSDYEQLKKIVERAEAEQLKAQQRTKALEYELEDYSDIRRELESAQDKIIAFEDQRKELHTLIQERNDLRNDLEIANMRLNSREQDRERSIKAYERRIMELESRLQTSDRSTGIPGQLPSSVQQMLDSTLAASNAKMQQLKKTHYRLLEQYTELQMKYHDLEGEREAEMGQLYPRDKAGHIDFGTSRMSRNSSVRTANNYSSRYLTPLSTTEVPPNEEQEYYEYRSPESVHSPGAGPSPLRPARLESLQHGKPQRSQTAPSPYPGFGGNYGPDFSAAYDASLHNQFQAPKPPQSSGQSSFSADTDGSSNKDRKEKVEPKSEVRIYGRGGAQNIGKKVKEKEQKKPSSSKTGGFRGLKGIM</sequence>
<dbReference type="PANTHER" id="PTHR15154:SF2">
    <property type="entry name" value="HAMARTIN"/>
    <property type="match status" value="1"/>
</dbReference>
<dbReference type="InterPro" id="IPR007483">
    <property type="entry name" value="Hamartin"/>
</dbReference>
<feature type="compositionally biased region" description="Basic and acidic residues" evidence="2">
    <location>
        <begin position="1056"/>
        <end position="1072"/>
    </location>
</feature>
<feature type="compositionally biased region" description="Polar residues" evidence="2">
    <location>
        <begin position="934"/>
        <end position="961"/>
    </location>
</feature>
<name>A0A8H7EAX2_9PLEO</name>
<dbReference type="SUPFAM" id="SSF48371">
    <property type="entry name" value="ARM repeat"/>
    <property type="match status" value="1"/>
</dbReference>